<dbReference type="Proteomes" id="UP001054902">
    <property type="component" value="Unassembled WGS sequence"/>
</dbReference>
<feature type="transmembrane region" description="Helical" evidence="2">
    <location>
        <begin position="738"/>
        <end position="760"/>
    </location>
</feature>
<feature type="compositionally biased region" description="Basic and acidic residues" evidence="1">
    <location>
        <begin position="577"/>
        <end position="587"/>
    </location>
</feature>
<keyword evidence="2" id="KW-0472">Membrane</keyword>
<dbReference type="InterPro" id="IPR032675">
    <property type="entry name" value="LRR_dom_sf"/>
</dbReference>
<dbReference type="InterPro" id="IPR052754">
    <property type="entry name" value="NTPase_KAP_P-loop"/>
</dbReference>
<sequence length="2115" mass="238033">MRLQRKLTNREWEKVKALGPGVHNFRGKKTLIYNGEELMEGARGRLVYNEDERDSWEVLIVLPGVEVISERTFFHCKNVKVVIMADTVKRIEKVAFSGCWSLIYIKLSRNLEFIGKAAFNVCPSLTSIVIPPSCREIGERAFWGCHKLIILSIPRHTQLGHSVIGNTALSRIAQFKEDERGEYDSHDEINQWIKNRHDDFPLHKICCSEDPTLNQAEYDAEDWTIEDDVNLTPLHYLSSNSSVNITTTQTIIEAHKSKFSEPNLGESILFDIARYASEKALILLLSIEPNLYEVKSKKYGGSLFEIDPDIKKIIENQNEKDVNQPLAGSDNDSKKSDQALHSSDGDSTHGNQRSDDSDDSDDDPKNSDQRLNGSDDNPTNEENENDNPGSLFEIDPMIKEIIEKQNENDVSGSNDDPNQPLDGLEDESPLDSTNGDSTNSDQPSDDSNDKPTNSDQPLDGLEDESPLDSTNGDSTNSDQPSDDSNDKPTNSDQPLDGLEDESPLDSTNGDSTNSDQPSDDSNDKPTNSDQPLDGLEDESPLDSTNGDSTNSDQPSDDSNDKPTNSDQPLDAFDDGSTNEKNENDNPKIRIHRQVSAINDNPKLSPDRLGYNVFAESIVKVVQEAEKSGSYFCTGLFGPWGCGKSKLWTLIKEYLEKKTIGVDNSEKEKENDSSKKKKREKYEGNYKSWYDHGILRFTFYFWFDFIKRSCRIQFMKGSLEVENSENSYIDYVDAMRTEIIASLLMVTSPIVFPLIILPLLYLQFNVKYFMYCGNLPQDYEGEERNWIKGFSPIFLLNLIISKAEESSIDQVSSVWDSIGGKTAMYSSFSKHRAFTFMAFLRRVLLVPIRFCFQVSRFAIFKLIPLWKPLICHRGNIAPEKSAVTKYIFVEFNAWTYNGSDNLWASFMDQLWTSVESDFSLFQVRMHRASINLIEDEYDVDDNDWEEKERRRSAALFQFYMRSTISLFLALFGVCIGIWVLVQNPSRKAFFGGLLAIVLSLSLFQFYMRSTFSCIVTLAGVSIGTWVLVQNPSGKSIYGGLLSILLSPLPFGKQLYIFLKDILPVLKEGPNKLMQISMIGEDFDRRDFTKDMGYMGVIKKEAEYLFDFLRVNKYYSEASGKLHPVRMSIFVDDLDRCNSKTVVLVLEALFLLLNESPITCFLAIDSRLVVASIDEHYTVHDRAEVTGYDFLEKIVQLPFCIPDLSQTKKKEFMNRLFLNGQLDAIKLCEACKKINNFISRGTFPTVDKLNINDDYGDSSEMALSSLIHAFKDKPEMQGLFHLTEENDILLEDKSDKECFLYTVASILQQIQESPSAISANITTLEENASSPTTENVAQGSEEASVRNEEVASSDSNQVRDVESGETEQASVRNEEVASSDSNQVRDVESGETEQASVRNEEVASSNSNQVRDVDSGETEQASVRNEEVALSDSNQVRDVESGETGISSVRNEEVASSDVNQVRDVESGETGISSVRNEEVASSNSNQVRDVDSGETEQASVRNEEVALSDSNQVRDVESGETGISSVRNEEVASSDSNQVRDVESGETEQASVRNEEVALSDSNQVLQKIQESPILPENQEGNSTIVRGSEVERQPLNEVGDDESRSRQGNIGNNGLEIVDTQEVSREANIGSTIARGSENERSSVNEVGEDESRSRQGNIGNNELEIVDTQGVNQEENIDNLPSRDEENGPFNTTPVTDEEVVETKQELEEPEASAPFTSMVTPQEREWFGEFAPYIVGKARSINRAINVYILARQVAEKVVLNSDEHFRRKLMKLIILAEFWPYRTAFLMQVAEDIMQLKMLEDITNYLQGKDEIHINLQGLSLNQIIPEVTEDSREQEKTSLSTLYNCVVERLLYASSKKENGMKMLSRDNDPQLFECLLSNSKADLKDLLRLEDLIVKSDMDSTTSCLRLLTLNMSRHMLEFSSRCLDNLIFFVESSKDARGNKVKTLKYKFKDEYYRSCSDETCLQENLQQVGQINTGSRNDEESIKAVNQNVASSETVNAEVHDESTEERDIPQDNPIKTLKQNGIFLRVKHDNEGPIVKAIKTDLDDESTLEQVLNGSGVAVSKSVHINDDIFLWEEIKQFQVYDLPTLCGSDSKAFTFTFVQDNNVSVN</sequence>
<feature type="region of interest" description="Disordered" evidence="1">
    <location>
        <begin position="1324"/>
        <end position="1673"/>
    </location>
</feature>
<feature type="transmembrane region" description="Helical" evidence="2">
    <location>
        <begin position="957"/>
        <end position="980"/>
    </location>
</feature>
<evidence type="ECO:0000259" key="3">
    <source>
        <dbReference type="Pfam" id="PF07693"/>
    </source>
</evidence>
<evidence type="ECO:0000313" key="4">
    <source>
        <dbReference type="EMBL" id="GFH57105.1"/>
    </source>
</evidence>
<dbReference type="EMBL" id="BLLK01000057">
    <property type="protein sequence ID" value="GFH57105.1"/>
    <property type="molecule type" value="Genomic_DNA"/>
</dbReference>
<keyword evidence="2" id="KW-0812">Transmembrane</keyword>
<keyword evidence="2" id="KW-1133">Transmembrane helix</keyword>
<dbReference type="InterPro" id="IPR011646">
    <property type="entry name" value="KAP_P-loop"/>
</dbReference>
<proteinExistence type="predicted"/>
<dbReference type="Pfam" id="PF13306">
    <property type="entry name" value="LRR_5"/>
    <property type="match status" value="1"/>
</dbReference>
<name>A0AAD3D5G0_9STRA</name>
<feature type="compositionally biased region" description="Polar residues" evidence="1">
    <location>
        <begin position="541"/>
        <end position="553"/>
    </location>
</feature>
<feature type="compositionally biased region" description="Polar residues" evidence="1">
    <location>
        <begin position="467"/>
        <end position="479"/>
    </location>
</feature>
<feature type="compositionally biased region" description="Polar residues" evidence="1">
    <location>
        <begin position="408"/>
        <end position="417"/>
    </location>
</feature>
<feature type="transmembrane region" description="Helical" evidence="2">
    <location>
        <begin position="1009"/>
        <end position="1027"/>
    </location>
</feature>
<feature type="transmembrane region" description="Helical" evidence="2">
    <location>
        <begin position="986"/>
        <end position="1002"/>
    </location>
</feature>
<feature type="domain" description="KAP NTPase" evidence="3">
    <location>
        <begin position="610"/>
        <end position="1215"/>
    </location>
</feature>
<feature type="compositionally biased region" description="Basic and acidic residues" evidence="1">
    <location>
        <begin position="396"/>
        <end position="407"/>
    </location>
</feature>
<dbReference type="PANTHER" id="PTHR22674:SF6">
    <property type="entry name" value="NTPASE KAP FAMILY P-LOOP DOMAIN-CONTAINING PROTEIN 1"/>
    <property type="match status" value="1"/>
</dbReference>
<feature type="compositionally biased region" description="Polar residues" evidence="1">
    <location>
        <begin position="430"/>
        <end position="442"/>
    </location>
</feature>
<feature type="compositionally biased region" description="Polar residues" evidence="1">
    <location>
        <begin position="1468"/>
        <end position="1486"/>
    </location>
</feature>
<dbReference type="SUPFAM" id="SSF52058">
    <property type="entry name" value="L domain-like"/>
    <property type="match status" value="1"/>
</dbReference>
<evidence type="ECO:0000256" key="1">
    <source>
        <dbReference type="SAM" id="MobiDB-lite"/>
    </source>
</evidence>
<feature type="region of interest" description="Disordered" evidence="1">
    <location>
        <begin position="318"/>
        <end position="601"/>
    </location>
</feature>
<reference evidence="4 5" key="1">
    <citation type="journal article" date="2021" name="Sci. Rep.">
        <title>The genome of the diatom Chaetoceros tenuissimus carries an ancient integrated fragment of an extant virus.</title>
        <authorList>
            <person name="Hongo Y."/>
            <person name="Kimura K."/>
            <person name="Takaki Y."/>
            <person name="Yoshida Y."/>
            <person name="Baba S."/>
            <person name="Kobayashi G."/>
            <person name="Nagasaki K."/>
            <person name="Hano T."/>
            <person name="Tomaru Y."/>
        </authorList>
    </citation>
    <scope>NUCLEOTIDE SEQUENCE [LARGE SCALE GENOMIC DNA]</scope>
    <source>
        <strain evidence="4 5">NIES-3715</strain>
    </source>
</reference>
<dbReference type="Gene3D" id="3.80.10.10">
    <property type="entry name" value="Ribonuclease Inhibitor"/>
    <property type="match status" value="1"/>
</dbReference>
<feature type="compositionally biased region" description="Polar residues" evidence="1">
    <location>
        <begin position="1520"/>
        <end position="1536"/>
    </location>
</feature>
<accession>A0AAD3D5G0</accession>
<feature type="region of interest" description="Disordered" evidence="1">
    <location>
        <begin position="1679"/>
        <end position="1698"/>
    </location>
</feature>
<organism evidence="4 5">
    <name type="scientific">Chaetoceros tenuissimus</name>
    <dbReference type="NCBI Taxonomy" id="426638"/>
    <lineage>
        <taxon>Eukaryota</taxon>
        <taxon>Sar</taxon>
        <taxon>Stramenopiles</taxon>
        <taxon>Ochrophyta</taxon>
        <taxon>Bacillariophyta</taxon>
        <taxon>Coscinodiscophyceae</taxon>
        <taxon>Chaetocerotophycidae</taxon>
        <taxon>Chaetocerotales</taxon>
        <taxon>Chaetocerotaceae</taxon>
        <taxon>Chaetoceros</taxon>
    </lineage>
</organism>
<gene>
    <name evidence="4" type="ORF">CTEN210_13581</name>
</gene>
<feature type="compositionally biased region" description="Basic and acidic residues" evidence="1">
    <location>
        <begin position="331"/>
        <end position="355"/>
    </location>
</feature>
<keyword evidence="5" id="KW-1185">Reference proteome</keyword>
<feature type="transmembrane region" description="Helical" evidence="2">
    <location>
        <begin position="832"/>
        <end position="851"/>
    </location>
</feature>
<feature type="compositionally biased region" description="Polar residues" evidence="1">
    <location>
        <begin position="1324"/>
        <end position="1336"/>
    </location>
</feature>
<protein>
    <recommendedName>
        <fullName evidence="3">KAP NTPase domain-containing protein</fullName>
    </recommendedName>
</protein>
<dbReference type="PANTHER" id="PTHR22674">
    <property type="entry name" value="NTPASE, KAP FAMILY P-LOOP DOMAIN-CONTAINING 1"/>
    <property type="match status" value="1"/>
</dbReference>
<feature type="compositionally biased region" description="Polar residues" evidence="1">
    <location>
        <begin position="1390"/>
        <end position="1408"/>
    </location>
</feature>
<dbReference type="Pfam" id="PF07693">
    <property type="entry name" value="KAP_NTPase"/>
    <property type="match status" value="1"/>
</dbReference>
<evidence type="ECO:0000313" key="5">
    <source>
        <dbReference type="Proteomes" id="UP001054902"/>
    </source>
</evidence>
<feature type="compositionally biased region" description="Polar residues" evidence="1">
    <location>
        <begin position="1559"/>
        <end position="1569"/>
    </location>
</feature>
<dbReference type="InterPro" id="IPR026906">
    <property type="entry name" value="LRR_5"/>
</dbReference>
<comment type="caution">
    <text evidence="4">The sequence shown here is derived from an EMBL/GenBank/DDBJ whole genome shotgun (WGS) entry which is preliminary data.</text>
</comment>
<feature type="compositionally biased region" description="Polar residues" evidence="1">
    <location>
        <begin position="504"/>
        <end position="516"/>
    </location>
</feature>
<evidence type="ECO:0000256" key="2">
    <source>
        <dbReference type="SAM" id="Phobius"/>
    </source>
</evidence>
<feature type="compositionally biased region" description="Polar residues" evidence="1">
    <location>
        <begin position="1364"/>
        <end position="1380"/>
    </location>
</feature>